<dbReference type="STRING" id="1858805.M5FQE0"/>
<feature type="domain" description="DUF4139" evidence="1">
    <location>
        <begin position="196"/>
        <end position="594"/>
    </location>
</feature>
<proteinExistence type="predicted"/>
<name>M5FQE0_DACPD</name>
<dbReference type="InterPro" id="IPR037291">
    <property type="entry name" value="DUF4139"/>
</dbReference>
<dbReference type="GeneID" id="63690438"/>
<dbReference type="NCBIfam" id="TIGR02231">
    <property type="entry name" value="mucoidy inhibitor MuiA family protein"/>
    <property type="match status" value="1"/>
</dbReference>
<dbReference type="InterPro" id="IPR025554">
    <property type="entry name" value="DUF4140"/>
</dbReference>
<evidence type="ECO:0008006" key="5">
    <source>
        <dbReference type="Google" id="ProtNLM"/>
    </source>
</evidence>
<dbReference type="AlphaFoldDB" id="M5FQE0"/>
<organism evidence="3 4">
    <name type="scientific">Dacryopinax primogenitus (strain DJM 731)</name>
    <name type="common">Brown rot fungus</name>
    <dbReference type="NCBI Taxonomy" id="1858805"/>
    <lineage>
        <taxon>Eukaryota</taxon>
        <taxon>Fungi</taxon>
        <taxon>Dikarya</taxon>
        <taxon>Basidiomycota</taxon>
        <taxon>Agaricomycotina</taxon>
        <taxon>Dacrymycetes</taxon>
        <taxon>Dacrymycetales</taxon>
        <taxon>Dacrymycetaceae</taxon>
        <taxon>Dacryopinax</taxon>
    </lineage>
</organism>
<feature type="domain" description="DUF4140" evidence="2">
    <location>
        <begin position="17"/>
        <end position="109"/>
    </location>
</feature>
<dbReference type="InterPro" id="IPR011935">
    <property type="entry name" value="CHP02231"/>
</dbReference>
<sequence>MSHNINIDASEHPVTAVTVYQQRAEVLRDFKVELVTGQSEVQISKLPTCMDESSLRVDGIGNAVIFDVIYERLSPKLTLTVPKASSEKVAALEIEEATLRRELKVLTIQTSILGDFSKSLTAKDVNPSQLVEFMGILEDKGTSLEEMREKTHKRLQEVQLEIAVERNGQIPSEEARKLATKVTVIVLAEQAGPAELTVKYVVSNADWEPLYDLRATVDASSKGENTTSISLNYRASIMQTTGENWKDVNLVLSTSSPLTGTNIPELQTQRINAVTDFASKARFKMRANPVTASMSSPPGAAMPMARMATGGMRHRRMMLAELSEDEEDELEARPPPMMGSRRTATKEGALSTSFHIEGFSNIPTDGTTHKVAISVLDLTATLEWIAVPRLNTSAFLQCHITNSSRYVLLSGPSNVFLDGSFVAKSTIPLVSPQDTFACSVGVDSSIRINYPPQSKKARTQGSGNFLSSSKQDVTLYTQYISVKNTRTSTVKLLVRDIVPVSEEQRFKITVLEPKKLGEAKAGEDIKLGQDAFCYWARKDWDTNEKGTVNAGNLSKGIHKSSQNEAPDGQVEWVLKLGPGSTQELMLSWEIAAPQGEKWQMR</sequence>
<dbReference type="EMBL" id="JH795871">
    <property type="protein sequence ID" value="EJT99095.1"/>
    <property type="molecule type" value="Genomic_DNA"/>
</dbReference>
<dbReference type="OMA" id="PCALWRP"/>
<evidence type="ECO:0000259" key="1">
    <source>
        <dbReference type="Pfam" id="PF13598"/>
    </source>
</evidence>
<dbReference type="PANTHER" id="PTHR31005">
    <property type="entry name" value="DUF4139 DOMAIN-CONTAINING PROTEIN"/>
    <property type="match status" value="1"/>
</dbReference>
<dbReference type="OrthoDB" id="10068793at2759"/>
<dbReference type="PANTHER" id="PTHR31005:SF8">
    <property type="entry name" value="DUF4139 DOMAIN-CONTAINING PROTEIN"/>
    <property type="match status" value="1"/>
</dbReference>
<evidence type="ECO:0000259" key="2">
    <source>
        <dbReference type="Pfam" id="PF13600"/>
    </source>
</evidence>
<keyword evidence="4" id="KW-1185">Reference proteome</keyword>
<gene>
    <name evidence="3" type="ORF">DACRYDRAFT_56486</name>
</gene>
<dbReference type="Proteomes" id="UP000030653">
    <property type="component" value="Unassembled WGS sequence"/>
</dbReference>
<dbReference type="HOGENOM" id="CLU_010457_2_0_1"/>
<protein>
    <recommendedName>
        <fullName evidence="5">Mucoidy inhibitor A</fullName>
    </recommendedName>
</protein>
<evidence type="ECO:0000313" key="4">
    <source>
        <dbReference type="Proteomes" id="UP000030653"/>
    </source>
</evidence>
<reference evidence="3 4" key="1">
    <citation type="journal article" date="2012" name="Science">
        <title>The Paleozoic origin of enzymatic lignin decomposition reconstructed from 31 fungal genomes.</title>
        <authorList>
            <person name="Floudas D."/>
            <person name="Binder M."/>
            <person name="Riley R."/>
            <person name="Barry K."/>
            <person name="Blanchette R.A."/>
            <person name="Henrissat B."/>
            <person name="Martinez A.T."/>
            <person name="Otillar R."/>
            <person name="Spatafora J.W."/>
            <person name="Yadav J.S."/>
            <person name="Aerts A."/>
            <person name="Benoit I."/>
            <person name="Boyd A."/>
            <person name="Carlson A."/>
            <person name="Copeland A."/>
            <person name="Coutinho P.M."/>
            <person name="de Vries R.P."/>
            <person name="Ferreira P."/>
            <person name="Findley K."/>
            <person name="Foster B."/>
            <person name="Gaskell J."/>
            <person name="Glotzer D."/>
            <person name="Gorecki P."/>
            <person name="Heitman J."/>
            <person name="Hesse C."/>
            <person name="Hori C."/>
            <person name="Igarashi K."/>
            <person name="Jurgens J.A."/>
            <person name="Kallen N."/>
            <person name="Kersten P."/>
            <person name="Kohler A."/>
            <person name="Kuees U."/>
            <person name="Kumar T.K.A."/>
            <person name="Kuo A."/>
            <person name="LaButti K."/>
            <person name="Larrondo L.F."/>
            <person name="Lindquist E."/>
            <person name="Ling A."/>
            <person name="Lombard V."/>
            <person name="Lucas S."/>
            <person name="Lundell T."/>
            <person name="Martin R."/>
            <person name="McLaughlin D.J."/>
            <person name="Morgenstern I."/>
            <person name="Morin E."/>
            <person name="Murat C."/>
            <person name="Nagy L.G."/>
            <person name="Nolan M."/>
            <person name="Ohm R.A."/>
            <person name="Patyshakuliyeva A."/>
            <person name="Rokas A."/>
            <person name="Ruiz-Duenas F.J."/>
            <person name="Sabat G."/>
            <person name="Salamov A."/>
            <person name="Samejima M."/>
            <person name="Schmutz J."/>
            <person name="Slot J.C."/>
            <person name="St John F."/>
            <person name="Stenlid J."/>
            <person name="Sun H."/>
            <person name="Sun S."/>
            <person name="Syed K."/>
            <person name="Tsang A."/>
            <person name="Wiebenga A."/>
            <person name="Young D."/>
            <person name="Pisabarro A."/>
            <person name="Eastwood D.C."/>
            <person name="Martin F."/>
            <person name="Cullen D."/>
            <person name="Grigoriev I.V."/>
            <person name="Hibbett D.S."/>
        </authorList>
    </citation>
    <scope>NUCLEOTIDE SEQUENCE [LARGE SCALE GENOMIC DNA]</scope>
    <source>
        <strain evidence="3 4">DJM-731 SS1</strain>
    </source>
</reference>
<dbReference type="RefSeq" id="XP_040625993.1">
    <property type="nucleotide sequence ID" value="XM_040775376.1"/>
</dbReference>
<dbReference type="Pfam" id="PF13598">
    <property type="entry name" value="DUF4139"/>
    <property type="match status" value="1"/>
</dbReference>
<dbReference type="Pfam" id="PF13600">
    <property type="entry name" value="DUF4140"/>
    <property type="match status" value="1"/>
</dbReference>
<evidence type="ECO:0000313" key="3">
    <source>
        <dbReference type="EMBL" id="EJT99095.1"/>
    </source>
</evidence>
<accession>M5FQE0</accession>